<sequence>MSVTKSLYAYLLDFNTSRVSSLTAIKVKYDDGRDCYTFDDLNDSFRRSSRLRLEEVHVLDHNDKPLTFLVLYPSTLRLDGDESIHGWALVMRTSQADGKHPINIRSSDRFLSAYAVPCYQRLLSHAKNAGSTWWSIVLFVYYNSSSLVTIPRVRPLPAFILCIMLNFKTGDLRLCTPSKLLGISRPSSALMEVYSGYFVDFDDPWRNTFLGISAVFDHAADRYLFEYVTDCFTGSPTLHLDKLEICREEHRATFLILYTSTLRVEDNNVHGQAIVLRTAPGDSIHLKSVKTADRACCMDIVETVGRLTFLVFFNDLLQYDCDPDGKITYSGRAIAVRASKQSPHRPIDVGRDAYAVAAAAKIIAAKAHPDVPDIDQLNSSARQAAIFQVEDDCDPWRGHNIKVTIRYDPATFQAELVDSHKWFRGDKNIRSIVLSPDRTLSVPTDNCGRHTGDAFLTFISESLSYYVDNSLDLHFTGIAIAARIGSKNKSLFVDLRSRDREIIRPLVRAVAPHRDFHTVNKDYTETLLARQGDNVAAKANYFAPYVLNAVVSTPRRQTFQSANLPPELQSISSPLPYRGKPNTSPKALSFGPDGHLSLTSPPIPMVTTPTTASSEGSLGLQRVQAWLYDMQANGSREPARPTPLSCPTPSLIPDDSTQTGDATVLTEKGTISDWRPMPASEETSTSLSSNYSLAYPSAETVCPVDPYPPNVTPKASCAQSIAGAANTSYNVYEPDSFDNLPVDTSAIFTDTVRSEMLAGTPPRAQQTELTARPTATSASLAAPCYWNVPHPNNSTTDIGLLSVPGQDMYVLRSNYYPEAPPLRTDALPTTFPNCIAPSDTLHLPDLTLQDVWYPSFFPLKHAPVLICTRPRTNPALSHLPLQPFAWMRQQPVNTRIQEFDYSIPQHAALLHSYADPIDLVRDKYHEAMQRCMYAGIKAAQPHQAYSPHEDERHTEATDYFSLPFTHYRPLNSNFQRHIEQQNLKF</sequence>
<name>A0ACC1TDQ3_9APHY</name>
<accession>A0ACC1TDQ3</accession>
<protein>
    <submittedName>
        <fullName evidence="1">Uncharacterized protein</fullName>
    </submittedName>
</protein>
<comment type="caution">
    <text evidence="1">The sequence shown here is derived from an EMBL/GenBank/DDBJ whole genome shotgun (WGS) entry which is preliminary data.</text>
</comment>
<dbReference type="Proteomes" id="UP001148662">
    <property type="component" value="Unassembled WGS sequence"/>
</dbReference>
<keyword evidence="2" id="KW-1185">Reference proteome</keyword>
<proteinExistence type="predicted"/>
<gene>
    <name evidence="1" type="ORF">NM688_g553</name>
</gene>
<organism evidence="1 2">
    <name type="scientific">Phlebia brevispora</name>
    <dbReference type="NCBI Taxonomy" id="194682"/>
    <lineage>
        <taxon>Eukaryota</taxon>
        <taxon>Fungi</taxon>
        <taxon>Dikarya</taxon>
        <taxon>Basidiomycota</taxon>
        <taxon>Agaricomycotina</taxon>
        <taxon>Agaricomycetes</taxon>
        <taxon>Polyporales</taxon>
        <taxon>Meruliaceae</taxon>
        <taxon>Phlebia</taxon>
    </lineage>
</organism>
<dbReference type="EMBL" id="JANHOG010000046">
    <property type="protein sequence ID" value="KAJ3559084.1"/>
    <property type="molecule type" value="Genomic_DNA"/>
</dbReference>
<evidence type="ECO:0000313" key="1">
    <source>
        <dbReference type="EMBL" id="KAJ3559084.1"/>
    </source>
</evidence>
<reference evidence="1" key="1">
    <citation type="submission" date="2022-07" db="EMBL/GenBank/DDBJ databases">
        <title>Genome Sequence of Phlebia brevispora.</title>
        <authorList>
            <person name="Buettner E."/>
        </authorList>
    </citation>
    <scope>NUCLEOTIDE SEQUENCE</scope>
    <source>
        <strain evidence="1">MPL23</strain>
    </source>
</reference>
<evidence type="ECO:0000313" key="2">
    <source>
        <dbReference type="Proteomes" id="UP001148662"/>
    </source>
</evidence>